<sequence length="63" mass="7243">MMDYLCSLRYLSAEWQGHWTRAADSRPIISANQNLGWIGEEHAIGLVLRRLQHAWAGTRRHAA</sequence>
<protein>
    <submittedName>
        <fullName evidence="1">Uncharacterized protein</fullName>
    </submittedName>
</protein>
<proteinExistence type="predicted"/>
<gene>
    <name evidence="1" type="ORF">MPL3356_40571</name>
</gene>
<organism evidence="1 2">
    <name type="scientific">Mesorhizobium plurifarium</name>
    <dbReference type="NCBI Taxonomy" id="69974"/>
    <lineage>
        <taxon>Bacteria</taxon>
        <taxon>Pseudomonadati</taxon>
        <taxon>Pseudomonadota</taxon>
        <taxon>Alphaproteobacteria</taxon>
        <taxon>Hyphomicrobiales</taxon>
        <taxon>Phyllobacteriaceae</taxon>
        <taxon>Mesorhizobium</taxon>
    </lineage>
</organism>
<dbReference type="Proteomes" id="UP000045285">
    <property type="component" value="Unassembled WGS sequence"/>
</dbReference>
<dbReference type="AlphaFoldDB" id="A0A090E355"/>
<evidence type="ECO:0000313" key="1">
    <source>
        <dbReference type="EMBL" id="CDX23819.1"/>
    </source>
</evidence>
<dbReference type="STRING" id="69974.MPLDJ20_50164"/>
<name>A0A090E355_MESPL</name>
<dbReference type="EMBL" id="CCMZ01000034">
    <property type="protein sequence ID" value="CDX23819.1"/>
    <property type="molecule type" value="Genomic_DNA"/>
</dbReference>
<evidence type="ECO:0000313" key="2">
    <source>
        <dbReference type="Proteomes" id="UP000045285"/>
    </source>
</evidence>
<keyword evidence="2" id="KW-1185">Reference proteome</keyword>
<accession>A0A090E355</accession>
<reference evidence="2" key="1">
    <citation type="submission" date="2014-08" db="EMBL/GenBank/DDBJ databases">
        <authorList>
            <person name="Moulin L."/>
        </authorList>
    </citation>
    <scope>NUCLEOTIDE SEQUENCE [LARGE SCALE GENOMIC DNA]</scope>
</reference>